<dbReference type="GO" id="GO:0006351">
    <property type="term" value="P:DNA-templated transcription"/>
    <property type="evidence" value="ECO:0007669"/>
    <property type="project" value="InterPro"/>
</dbReference>
<sequence>VTKERVKTPDSPEGARLMLSTTTPTSTGVNSNSTSPTTAAITSSTTSLRYATPSGLAAALQNGSNGQPVATGNVSPILNGSGASGGSLSPPLPPSAALSLSLLDTHLHGGASSSARTLGKMKRFLSTLVQFGSDISPETGDRVRALVFSLVSNSITIEEFHHSLQDVTNFPLRPFVVPFLRAHLPLLQRELSNLARLAKQSEVAQQDWPCRKRSTSGSLPIRSG</sequence>
<evidence type="ECO:0000256" key="5">
    <source>
        <dbReference type="SAM" id="MobiDB-lite"/>
    </source>
</evidence>
<dbReference type="GO" id="GO:0003714">
    <property type="term" value="F:transcription corepressor activity"/>
    <property type="evidence" value="ECO:0007669"/>
    <property type="project" value="InterPro"/>
</dbReference>
<dbReference type="Pfam" id="PF07531">
    <property type="entry name" value="TAFH"/>
    <property type="match status" value="1"/>
</dbReference>
<dbReference type="PANTHER" id="PTHR10379">
    <property type="entry name" value="MTG8 ETO EIGHT TWENTY ONE PROTEIN"/>
    <property type="match status" value="1"/>
</dbReference>
<comment type="caution">
    <text evidence="7">The sequence shown here is derived from an EMBL/GenBank/DDBJ whole genome shotgun (WGS) entry which is preliminary data.</text>
</comment>
<dbReference type="InterPro" id="IPR003894">
    <property type="entry name" value="TAFH_NHR1"/>
</dbReference>
<dbReference type="AlphaFoldDB" id="A0AAD8A645"/>
<dbReference type="SMART" id="SM00549">
    <property type="entry name" value="TAFH"/>
    <property type="match status" value="1"/>
</dbReference>
<dbReference type="EMBL" id="JASPKZ010003457">
    <property type="protein sequence ID" value="KAJ9593166.1"/>
    <property type="molecule type" value="Genomic_DNA"/>
</dbReference>
<evidence type="ECO:0000256" key="4">
    <source>
        <dbReference type="ARBA" id="ARBA00023242"/>
    </source>
</evidence>
<dbReference type="PRINTS" id="PR01875">
    <property type="entry name" value="ETOFAMILY"/>
</dbReference>
<evidence type="ECO:0000313" key="7">
    <source>
        <dbReference type="EMBL" id="KAJ9593166.1"/>
    </source>
</evidence>
<feature type="compositionally biased region" description="Low complexity" evidence="5">
    <location>
        <begin position="30"/>
        <end position="39"/>
    </location>
</feature>
<proteinExistence type="predicted"/>
<evidence type="ECO:0000256" key="1">
    <source>
        <dbReference type="ARBA" id="ARBA00004123"/>
    </source>
</evidence>
<evidence type="ECO:0000256" key="2">
    <source>
        <dbReference type="ARBA" id="ARBA00023015"/>
    </source>
</evidence>
<feature type="compositionally biased region" description="Basic and acidic residues" evidence="5">
    <location>
        <begin position="1"/>
        <end position="10"/>
    </location>
</feature>
<comment type="subcellular location">
    <subcellularLocation>
        <location evidence="1">Nucleus</location>
    </subcellularLocation>
</comment>
<name>A0AAD8A645_DIPPU</name>
<feature type="non-terminal residue" evidence="7">
    <location>
        <position position="1"/>
    </location>
</feature>
<evidence type="ECO:0000259" key="6">
    <source>
        <dbReference type="PROSITE" id="PS51119"/>
    </source>
</evidence>
<accession>A0AAD8A645</accession>
<feature type="domain" description="TAFH" evidence="6">
    <location>
        <begin position="115"/>
        <end position="210"/>
    </location>
</feature>
<dbReference type="GO" id="GO:0005634">
    <property type="term" value="C:nucleus"/>
    <property type="evidence" value="ECO:0007669"/>
    <property type="project" value="UniProtKB-SubCell"/>
</dbReference>
<organism evidence="7 8">
    <name type="scientific">Diploptera punctata</name>
    <name type="common">Pacific beetle cockroach</name>
    <dbReference type="NCBI Taxonomy" id="6984"/>
    <lineage>
        <taxon>Eukaryota</taxon>
        <taxon>Metazoa</taxon>
        <taxon>Ecdysozoa</taxon>
        <taxon>Arthropoda</taxon>
        <taxon>Hexapoda</taxon>
        <taxon>Insecta</taxon>
        <taxon>Pterygota</taxon>
        <taxon>Neoptera</taxon>
        <taxon>Polyneoptera</taxon>
        <taxon>Dictyoptera</taxon>
        <taxon>Blattodea</taxon>
        <taxon>Blaberoidea</taxon>
        <taxon>Blaberidae</taxon>
        <taxon>Diplopterinae</taxon>
        <taxon>Diploptera</taxon>
    </lineage>
</organism>
<dbReference type="InterPro" id="IPR013289">
    <property type="entry name" value="CBFA2T1/2/3"/>
</dbReference>
<dbReference type="Proteomes" id="UP001233999">
    <property type="component" value="Unassembled WGS sequence"/>
</dbReference>
<feature type="compositionally biased region" description="Polar residues" evidence="5">
    <location>
        <begin position="19"/>
        <end position="29"/>
    </location>
</feature>
<protein>
    <recommendedName>
        <fullName evidence="6">TAFH domain-containing protein</fullName>
    </recommendedName>
</protein>
<keyword evidence="3" id="KW-0804">Transcription</keyword>
<feature type="non-terminal residue" evidence="7">
    <location>
        <position position="224"/>
    </location>
</feature>
<dbReference type="PANTHER" id="PTHR10379:SF14">
    <property type="entry name" value="NERVY, ISOFORM D"/>
    <property type="match status" value="1"/>
</dbReference>
<dbReference type="InterPro" id="IPR037249">
    <property type="entry name" value="TAFH/NHR1_dom_sf"/>
</dbReference>
<dbReference type="FunFam" id="1.20.120.1110:FF:000001">
    <property type="entry name" value="RUNX1 translocation partner 1"/>
    <property type="match status" value="1"/>
</dbReference>
<dbReference type="Gene3D" id="1.20.120.1110">
    <property type="entry name" value="TAFH/NHR1 domain"/>
    <property type="match status" value="1"/>
</dbReference>
<reference evidence="7" key="1">
    <citation type="journal article" date="2023" name="IScience">
        <title>Live-bearing cockroach genome reveals convergent evolutionary mechanisms linked to viviparity in insects and beyond.</title>
        <authorList>
            <person name="Fouks B."/>
            <person name="Harrison M.C."/>
            <person name="Mikhailova A.A."/>
            <person name="Marchal E."/>
            <person name="English S."/>
            <person name="Carruthers M."/>
            <person name="Jennings E.C."/>
            <person name="Chiamaka E.L."/>
            <person name="Frigard R.A."/>
            <person name="Pippel M."/>
            <person name="Attardo G.M."/>
            <person name="Benoit J.B."/>
            <person name="Bornberg-Bauer E."/>
            <person name="Tobe S.S."/>
        </authorList>
    </citation>
    <scope>NUCLEOTIDE SEQUENCE</scope>
    <source>
        <strain evidence="7">Stay&amp;Tobe</strain>
    </source>
</reference>
<dbReference type="SUPFAM" id="SSF158553">
    <property type="entry name" value="TAFH domain-like"/>
    <property type="match status" value="1"/>
</dbReference>
<gene>
    <name evidence="7" type="ORF">L9F63_015263</name>
</gene>
<feature type="region of interest" description="Disordered" evidence="5">
    <location>
        <begin position="1"/>
        <end position="39"/>
    </location>
</feature>
<dbReference type="PROSITE" id="PS51119">
    <property type="entry name" value="TAFH"/>
    <property type="match status" value="1"/>
</dbReference>
<evidence type="ECO:0000256" key="3">
    <source>
        <dbReference type="ARBA" id="ARBA00023163"/>
    </source>
</evidence>
<keyword evidence="4" id="KW-0539">Nucleus</keyword>
<evidence type="ECO:0000313" key="8">
    <source>
        <dbReference type="Proteomes" id="UP001233999"/>
    </source>
</evidence>
<keyword evidence="8" id="KW-1185">Reference proteome</keyword>
<keyword evidence="2" id="KW-0805">Transcription regulation</keyword>
<reference evidence="7" key="2">
    <citation type="submission" date="2023-05" db="EMBL/GenBank/DDBJ databases">
        <authorList>
            <person name="Fouks B."/>
        </authorList>
    </citation>
    <scope>NUCLEOTIDE SEQUENCE</scope>
    <source>
        <strain evidence="7">Stay&amp;Tobe</strain>
        <tissue evidence="7">Testes</tissue>
    </source>
</reference>